<name>A0A1T4X7P5_9MICO</name>
<keyword evidence="5" id="KW-0067">ATP-binding</keyword>
<dbReference type="InterPro" id="IPR027417">
    <property type="entry name" value="P-loop_NTPase"/>
</dbReference>
<evidence type="ECO:0000256" key="4">
    <source>
        <dbReference type="ARBA" id="ARBA00022741"/>
    </source>
</evidence>
<dbReference type="GO" id="GO:0046677">
    <property type="term" value="P:response to antibiotic"/>
    <property type="evidence" value="ECO:0007669"/>
    <property type="project" value="UniProtKB-KW"/>
</dbReference>
<accession>A0A1T4X7P5</accession>
<feature type="domain" description="ABC transporter" evidence="7">
    <location>
        <begin position="7"/>
        <end position="239"/>
    </location>
</feature>
<evidence type="ECO:0000256" key="6">
    <source>
        <dbReference type="ARBA" id="ARBA00023251"/>
    </source>
</evidence>
<evidence type="ECO:0000256" key="1">
    <source>
        <dbReference type="ARBA" id="ARBA00004202"/>
    </source>
</evidence>
<comment type="subcellular location">
    <subcellularLocation>
        <location evidence="1">Cell membrane</location>
        <topology evidence="1">Peripheral membrane protein</topology>
    </subcellularLocation>
</comment>
<dbReference type="InterPro" id="IPR003439">
    <property type="entry name" value="ABC_transporter-like_ATP-bd"/>
</dbReference>
<proteinExistence type="inferred from homology"/>
<dbReference type="Gene3D" id="3.40.50.300">
    <property type="entry name" value="P-loop containing nucleotide triphosphate hydrolases"/>
    <property type="match status" value="1"/>
</dbReference>
<dbReference type="PANTHER" id="PTHR42711:SF5">
    <property type="entry name" value="ABC TRANSPORTER ATP-BINDING PROTEIN NATA"/>
    <property type="match status" value="1"/>
</dbReference>
<dbReference type="GO" id="GO:0005524">
    <property type="term" value="F:ATP binding"/>
    <property type="evidence" value="ECO:0007669"/>
    <property type="project" value="UniProtKB-KW"/>
</dbReference>
<dbReference type="Proteomes" id="UP000189735">
    <property type="component" value="Unassembled WGS sequence"/>
</dbReference>
<evidence type="ECO:0000256" key="2">
    <source>
        <dbReference type="ARBA" id="ARBA00005417"/>
    </source>
</evidence>
<evidence type="ECO:0000256" key="5">
    <source>
        <dbReference type="ARBA" id="ARBA00022840"/>
    </source>
</evidence>
<sequence length="252" mass="27278">MEVLMNLLIEHSSFGYSDRALLFEDFTLSISAGRTVLLGPNGAGKSTLLGLLASTLRPFEGRVQLEGVASATRRSELRRYRSQVGWLPQNVGVFPGLTVREHVAYTGWLKGLSRADAWTRSMQAVEQVDLTEKMNAPAKSLSGGQVRRMGIAGALVHDARAILLDEPTAGLDPNQRLRFREILAVIPESVVVVVSTHQTEDVHASYDKVIVLSEGTIRFHDSVSAFAGSAPAGTDQRDAVAAAYSRYVAAES</sequence>
<dbReference type="InterPro" id="IPR050763">
    <property type="entry name" value="ABC_transporter_ATP-binding"/>
</dbReference>
<gene>
    <name evidence="8" type="ORF">SAMN06295879_0791</name>
</gene>
<evidence type="ECO:0000313" key="9">
    <source>
        <dbReference type="Proteomes" id="UP000189735"/>
    </source>
</evidence>
<dbReference type="GO" id="GO:0005886">
    <property type="term" value="C:plasma membrane"/>
    <property type="evidence" value="ECO:0007669"/>
    <property type="project" value="UniProtKB-SubCell"/>
</dbReference>
<evidence type="ECO:0000259" key="7">
    <source>
        <dbReference type="PROSITE" id="PS50893"/>
    </source>
</evidence>
<evidence type="ECO:0000256" key="3">
    <source>
        <dbReference type="ARBA" id="ARBA00022448"/>
    </source>
</evidence>
<dbReference type="PANTHER" id="PTHR42711">
    <property type="entry name" value="ABC TRANSPORTER ATP-BINDING PROTEIN"/>
    <property type="match status" value="1"/>
</dbReference>
<dbReference type="PROSITE" id="PS50893">
    <property type="entry name" value="ABC_TRANSPORTER_2"/>
    <property type="match status" value="1"/>
</dbReference>
<protein>
    <submittedName>
        <fullName evidence="8">ABC-type multidrug transport system, ATPase component</fullName>
    </submittedName>
</protein>
<dbReference type="Pfam" id="PF00005">
    <property type="entry name" value="ABC_tran"/>
    <property type="match status" value="1"/>
</dbReference>
<dbReference type="SMART" id="SM00382">
    <property type="entry name" value="AAA"/>
    <property type="match status" value="1"/>
</dbReference>
<reference evidence="9" key="1">
    <citation type="submission" date="2017-02" db="EMBL/GenBank/DDBJ databases">
        <authorList>
            <person name="Varghese N."/>
            <person name="Submissions S."/>
        </authorList>
    </citation>
    <scope>NUCLEOTIDE SEQUENCE [LARGE SCALE GENOMIC DNA]</scope>
    <source>
        <strain evidence="9">VKM Ac-2052</strain>
    </source>
</reference>
<dbReference type="EMBL" id="FUYG01000002">
    <property type="protein sequence ID" value="SKA85612.1"/>
    <property type="molecule type" value="Genomic_DNA"/>
</dbReference>
<comment type="similarity">
    <text evidence="2">Belongs to the ABC transporter superfamily.</text>
</comment>
<dbReference type="SUPFAM" id="SSF52540">
    <property type="entry name" value="P-loop containing nucleoside triphosphate hydrolases"/>
    <property type="match status" value="1"/>
</dbReference>
<organism evidence="8 9">
    <name type="scientific">Agreia bicolorata</name>
    <dbReference type="NCBI Taxonomy" id="110935"/>
    <lineage>
        <taxon>Bacteria</taxon>
        <taxon>Bacillati</taxon>
        <taxon>Actinomycetota</taxon>
        <taxon>Actinomycetes</taxon>
        <taxon>Micrococcales</taxon>
        <taxon>Microbacteriaceae</taxon>
        <taxon>Agreia</taxon>
    </lineage>
</organism>
<dbReference type="AlphaFoldDB" id="A0A1T4X7P5"/>
<dbReference type="GO" id="GO:0016887">
    <property type="term" value="F:ATP hydrolysis activity"/>
    <property type="evidence" value="ECO:0007669"/>
    <property type="project" value="InterPro"/>
</dbReference>
<dbReference type="InterPro" id="IPR003593">
    <property type="entry name" value="AAA+_ATPase"/>
</dbReference>
<keyword evidence="3" id="KW-0813">Transport</keyword>
<evidence type="ECO:0000313" key="8">
    <source>
        <dbReference type="EMBL" id="SKA85612.1"/>
    </source>
</evidence>
<keyword evidence="6" id="KW-0046">Antibiotic resistance</keyword>
<keyword evidence="4" id="KW-0547">Nucleotide-binding</keyword>